<comment type="caution">
    <text evidence="1">The sequence shown here is derived from an EMBL/GenBank/DDBJ whole genome shotgun (WGS) entry which is preliminary data.</text>
</comment>
<organism evidence="1 2">
    <name type="scientific">Coprinellus micaceus</name>
    <name type="common">Glistening ink-cap mushroom</name>
    <name type="synonym">Coprinus micaceus</name>
    <dbReference type="NCBI Taxonomy" id="71717"/>
    <lineage>
        <taxon>Eukaryota</taxon>
        <taxon>Fungi</taxon>
        <taxon>Dikarya</taxon>
        <taxon>Basidiomycota</taxon>
        <taxon>Agaricomycotina</taxon>
        <taxon>Agaricomycetes</taxon>
        <taxon>Agaricomycetidae</taxon>
        <taxon>Agaricales</taxon>
        <taxon>Agaricineae</taxon>
        <taxon>Psathyrellaceae</taxon>
        <taxon>Coprinellus</taxon>
    </lineage>
</organism>
<proteinExistence type="predicted"/>
<gene>
    <name evidence="1" type="ORF">FA13DRAFT_1815862</name>
</gene>
<evidence type="ECO:0000313" key="1">
    <source>
        <dbReference type="EMBL" id="TEB28290.1"/>
    </source>
</evidence>
<protein>
    <recommendedName>
        <fullName evidence="3">F-box domain-containing protein</fullName>
    </recommendedName>
</protein>
<dbReference type="EMBL" id="QPFP01000033">
    <property type="protein sequence ID" value="TEB28290.1"/>
    <property type="molecule type" value="Genomic_DNA"/>
</dbReference>
<sequence>MAFPSHRRSFHDIPEEVTSAIVAQVNRLPLSRISVLKSCCLVSHAFVRPAQARIFETINFDISRTSRFVVFQSLCRSLLKNRALGLHVRDLQVRSDTPDLYELHIPAFNAFRTMQGLTKFTFICGRRTGSGMDANDDGLVGWEQFARTVQANLDFLFALPSLRTLEVGGIQNFPSSILLTFMRIHHLLIDAHFTVDAGLAAGSATSLKVLSSIKLKSLTLREVGKELISALTSMLAYNPTTLKRLDLAPVKVVGVDEFSSSVWGLIRLGGRALEEFEWESVSSRPNGFKPIDLGSIRATLKHLTVSITYSANFAEPQVLNDLQTLLRQLSSPDAALEVVTIKASFAGGSSSSDGGSTSADFNGGFDPTNDPEFLDEWSELDKILSHKKGFQETRSA</sequence>
<evidence type="ECO:0008006" key="3">
    <source>
        <dbReference type="Google" id="ProtNLM"/>
    </source>
</evidence>
<accession>A0A4Y7T2A2</accession>
<dbReference type="Proteomes" id="UP000298030">
    <property type="component" value="Unassembled WGS sequence"/>
</dbReference>
<dbReference type="OrthoDB" id="2865019at2759"/>
<dbReference type="AlphaFoldDB" id="A0A4Y7T2A2"/>
<name>A0A4Y7T2A2_COPMI</name>
<evidence type="ECO:0000313" key="2">
    <source>
        <dbReference type="Proteomes" id="UP000298030"/>
    </source>
</evidence>
<reference evidence="1 2" key="1">
    <citation type="journal article" date="2019" name="Nat. Ecol. Evol.">
        <title>Megaphylogeny resolves global patterns of mushroom evolution.</title>
        <authorList>
            <person name="Varga T."/>
            <person name="Krizsan K."/>
            <person name="Foldi C."/>
            <person name="Dima B."/>
            <person name="Sanchez-Garcia M."/>
            <person name="Sanchez-Ramirez S."/>
            <person name="Szollosi G.J."/>
            <person name="Szarkandi J.G."/>
            <person name="Papp V."/>
            <person name="Albert L."/>
            <person name="Andreopoulos W."/>
            <person name="Angelini C."/>
            <person name="Antonin V."/>
            <person name="Barry K.W."/>
            <person name="Bougher N.L."/>
            <person name="Buchanan P."/>
            <person name="Buyck B."/>
            <person name="Bense V."/>
            <person name="Catcheside P."/>
            <person name="Chovatia M."/>
            <person name="Cooper J."/>
            <person name="Damon W."/>
            <person name="Desjardin D."/>
            <person name="Finy P."/>
            <person name="Geml J."/>
            <person name="Haridas S."/>
            <person name="Hughes K."/>
            <person name="Justo A."/>
            <person name="Karasinski D."/>
            <person name="Kautmanova I."/>
            <person name="Kiss B."/>
            <person name="Kocsube S."/>
            <person name="Kotiranta H."/>
            <person name="LaButti K.M."/>
            <person name="Lechner B.E."/>
            <person name="Liimatainen K."/>
            <person name="Lipzen A."/>
            <person name="Lukacs Z."/>
            <person name="Mihaltcheva S."/>
            <person name="Morgado L.N."/>
            <person name="Niskanen T."/>
            <person name="Noordeloos M.E."/>
            <person name="Ohm R.A."/>
            <person name="Ortiz-Santana B."/>
            <person name="Ovrebo C."/>
            <person name="Racz N."/>
            <person name="Riley R."/>
            <person name="Savchenko A."/>
            <person name="Shiryaev A."/>
            <person name="Soop K."/>
            <person name="Spirin V."/>
            <person name="Szebenyi C."/>
            <person name="Tomsovsky M."/>
            <person name="Tulloss R.E."/>
            <person name="Uehling J."/>
            <person name="Grigoriev I.V."/>
            <person name="Vagvolgyi C."/>
            <person name="Papp T."/>
            <person name="Martin F.M."/>
            <person name="Miettinen O."/>
            <person name="Hibbett D.S."/>
            <person name="Nagy L.G."/>
        </authorList>
    </citation>
    <scope>NUCLEOTIDE SEQUENCE [LARGE SCALE GENOMIC DNA]</scope>
    <source>
        <strain evidence="1 2">FP101781</strain>
    </source>
</reference>
<keyword evidence="2" id="KW-1185">Reference proteome</keyword>